<evidence type="ECO:0000313" key="2">
    <source>
        <dbReference type="Proteomes" id="UP000323521"/>
    </source>
</evidence>
<dbReference type="AlphaFoldDB" id="A0A3G1KUZ1"/>
<reference evidence="1 2" key="1">
    <citation type="submission" date="2016-10" db="EMBL/GenBank/DDBJ databases">
        <title>Complete Genome Sequence of Peptococcaceae strain DCMF.</title>
        <authorList>
            <person name="Edwards R.J."/>
            <person name="Holland S.I."/>
            <person name="Deshpande N.P."/>
            <person name="Wong Y.K."/>
            <person name="Ertan H."/>
            <person name="Manefield M."/>
            <person name="Russell T.L."/>
            <person name="Lee M.J."/>
        </authorList>
    </citation>
    <scope>NUCLEOTIDE SEQUENCE [LARGE SCALE GENOMIC DNA]</scope>
    <source>
        <strain evidence="1 2">DCMF</strain>
    </source>
</reference>
<accession>A0A3G1KUZ1</accession>
<organism evidence="1 2">
    <name type="scientific">Formimonas warabiya</name>
    <dbReference type="NCBI Taxonomy" id="1761012"/>
    <lineage>
        <taxon>Bacteria</taxon>
        <taxon>Bacillati</taxon>
        <taxon>Bacillota</taxon>
        <taxon>Clostridia</taxon>
        <taxon>Eubacteriales</taxon>
        <taxon>Peptococcaceae</taxon>
        <taxon>Candidatus Formimonas</taxon>
    </lineage>
</organism>
<dbReference type="EMBL" id="CP017634">
    <property type="protein sequence ID" value="ATW26269.1"/>
    <property type="molecule type" value="Genomic_DNA"/>
</dbReference>
<dbReference type="Proteomes" id="UP000323521">
    <property type="component" value="Chromosome"/>
</dbReference>
<dbReference type="OrthoDB" id="1682335at2"/>
<dbReference type="KEGG" id="fwa:DCMF_17235"/>
<dbReference type="RefSeq" id="WP_148135566.1">
    <property type="nucleotide sequence ID" value="NZ_CP017634.1"/>
</dbReference>
<keyword evidence="2" id="KW-1185">Reference proteome</keyword>
<proteinExistence type="predicted"/>
<evidence type="ECO:0000313" key="1">
    <source>
        <dbReference type="EMBL" id="ATW26269.1"/>
    </source>
</evidence>
<sequence length="88" mass="10023">MRKFFPLIFLLLVVLLLAVPAFIKQSTPRKNLPQGDPPGYWVVDMGNNKYLTHTSVPLSVGDEYLSADNKVYRITKIVADKAYVQRIE</sequence>
<gene>
    <name evidence="1" type="ORF">DCMF_17235</name>
</gene>
<protein>
    <submittedName>
        <fullName evidence="1">Uncharacterized protein</fullName>
    </submittedName>
</protein>
<name>A0A3G1KUZ1_FORW1</name>